<evidence type="ECO:0000313" key="1">
    <source>
        <dbReference type="EMBL" id="NMH26930.1"/>
    </source>
</evidence>
<dbReference type="RefSeq" id="WP_169525937.1">
    <property type="nucleotide sequence ID" value="NZ_JAAMPU010000097.1"/>
</dbReference>
<comment type="caution">
    <text evidence="1">The sequence shown here is derived from an EMBL/GenBank/DDBJ whole genome shotgun (WGS) entry which is preliminary data.</text>
</comment>
<dbReference type="Proteomes" id="UP000712080">
    <property type="component" value="Unassembled WGS sequence"/>
</dbReference>
<gene>
    <name evidence="1" type="ORF">G6047_02700</name>
</gene>
<organism evidence="1 2">
    <name type="scientific">Flavobacterium silvaticum</name>
    <dbReference type="NCBI Taxonomy" id="1852020"/>
    <lineage>
        <taxon>Bacteria</taxon>
        <taxon>Pseudomonadati</taxon>
        <taxon>Bacteroidota</taxon>
        <taxon>Flavobacteriia</taxon>
        <taxon>Flavobacteriales</taxon>
        <taxon>Flavobacteriaceae</taxon>
        <taxon>Flavobacterium</taxon>
    </lineage>
</organism>
<reference evidence="1" key="1">
    <citation type="submission" date="2020-02" db="EMBL/GenBank/DDBJ databases">
        <title>Flavobacterium sp. genome.</title>
        <authorList>
            <person name="Jung H.S."/>
            <person name="Baek J.H."/>
            <person name="Jeon C.O."/>
        </authorList>
    </citation>
    <scope>NUCLEOTIDE SEQUENCE</scope>
    <source>
        <strain evidence="1">SE-s28</strain>
    </source>
</reference>
<keyword evidence="2" id="KW-1185">Reference proteome</keyword>
<sequence length="206" mass="23214">MPKSNGQDYQTPNKLWVGISPLALIDLYDGASVRLSAETKINPCFSAVVEGGFYLKYLPIDRISPKGFLIKPSIKCYLNKKGLYSGYYLGAEYMYKKIDYQLNDSISINDVGSAKQYPMRRTLNVVSLKFGHVEDWGDNWILELYVGLGVRFTDSKAFGLTPQQEEGRFKTNADCEECNAGFYLRQTGNLTQLNLTAGLKIGYRIL</sequence>
<protein>
    <recommendedName>
        <fullName evidence="3">DUF3575 domain-containing protein</fullName>
    </recommendedName>
</protein>
<dbReference type="EMBL" id="JAAMPU010000097">
    <property type="protein sequence ID" value="NMH26930.1"/>
    <property type="molecule type" value="Genomic_DNA"/>
</dbReference>
<proteinExistence type="predicted"/>
<name>A0A972FSW5_9FLAO</name>
<evidence type="ECO:0008006" key="3">
    <source>
        <dbReference type="Google" id="ProtNLM"/>
    </source>
</evidence>
<accession>A0A972FSW5</accession>
<dbReference type="AlphaFoldDB" id="A0A972FSW5"/>
<evidence type="ECO:0000313" key="2">
    <source>
        <dbReference type="Proteomes" id="UP000712080"/>
    </source>
</evidence>